<dbReference type="Gene3D" id="1.10.8.500">
    <property type="entry name" value="HAMP domain in histidine kinase"/>
    <property type="match status" value="1"/>
</dbReference>
<feature type="domain" description="HAMP" evidence="11">
    <location>
        <begin position="173"/>
        <end position="228"/>
    </location>
</feature>
<comment type="caution">
    <text evidence="13">The sequence shown here is derived from an EMBL/GenBank/DDBJ whole genome shotgun (WGS) entry which is preliminary data.</text>
</comment>
<evidence type="ECO:0000313" key="12">
    <source>
        <dbReference type="EMBL" id="RBP76159.1"/>
    </source>
</evidence>
<gene>
    <name evidence="13" type="ORF">DET51_102178</name>
    <name evidence="12" type="ORF">DET64_102178</name>
</gene>
<dbReference type="Proteomes" id="UP000252795">
    <property type="component" value="Unassembled WGS sequence"/>
</dbReference>
<dbReference type="PROSITE" id="PS50109">
    <property type="entry name" value="HIS_KIN"/>
    <property type="match status" value="1"/>
</dbReference>
<dbReference type="Pfam" id="PF00672">
    <property type="entry name" value="HAMP"/>
    <property type="match status" value="1"/>
</dbReference>
<reference evidence="13 14" key="1">
    <citation type="submission" date="2018-07" db="EMBL/GenBank/DDBJ databases">
        <title>Freshwater and sediment microbial communities from various areas in North America, analyzing microbe dynamics in response to fracking.</title>
        <authorList>
            <person name="Lamendella R."/>
        </authorList>
    </citation>
    <scope>NUCLEOTIDE SEQUENCE [LARGE SCALE GENOMIC DNA]</scope>
    <source>
        <strain evidence="13 14">114E</strain>
        <strain evidence="12 15">114E_o</strain>
    </source>
</reference>
<protein>
    <recommendedName>
        <fullName evidence="3">histidine kinase</fullName>
        <ecNumber evidence="3">2.7.13.3</ecNumber>
    </recommendedName>
</protein>
<feature type="domain" description="Histidine kinase" evidence="10">
    <location>
        <begin position="236"/>
        <end position="448"/>
    </location>
</feature>
<dbReference type="EMBL" id="QNSA01000002">
    <property type="protein sequence ID" value="RBP76159.1"/>
    <property type="molecule type" value="Genomic_DNA"/>
</dbReference>
<dbReference type="Gene3D" id="1.10.287.130">
    <property type="match status" value="1"/>
</dbReference>
<evidence type="ECO:0000313" key="13">
    <source>
        <dbReference type="EMBL" id="RCW37032.1"/>
    </source>
</evidence>
<dbReference type="Pfam" id="PF00512">
    <property type="entry name" value="HisKA"/>
    <property type="match status" value="1"/>
</dbReference>
<keyword evidence="8 13" id="KW-0418">Kinase</keyword>
<organism evidence="13 14">
    <name type="scientific">Marinobacter nauticus</name>
    <name type="common">Marinobacter hydrocarbonoclasticus</name>
    <name type="synonym">Marinobacter aquaeolei</name>
    <dbReference type="NCBI Taxonomy" id="2743"/>
    <lineage>
        <taxon>Bacteria</taxon>
        <taxon>Pseudomonadati</taxon>
        <taxon>Pseudomonadota</taxon>
        <taxon>Gammaproteobacteria</taxon>
        <taxon>Pseudomonadales</taxon>
        <taxon>Marinobacteraceae</taxon>
        <taxon>Marinobacter</taxon>
    </lineage>
</organism>
<dbReference type="SMART" id="SM00304">
    <property type="entry name" value="HAMP"/>
    <property type="match status" value="1"/>
</dbReference>
<dbReference type="InterPro" id="IPR038428">
    <property type="entry name" value="HK_sensor_dom_sf"/>
</dbReference>
<dbReference type="EC" id="2.7.13.3" evidence="3"/>
<dbReference type="InterPro" id="IPR036097">
    <property type="entry name" value="HisK_dim/P_sf"/>
</dbReference>
<dbReference type="InterPro" id="IPR003594">
    <property type="entry name" value="HATPase_dom"/>
</dbReference>
<dbReference type="AlphaFoldDB" id="A0A368V7F2"/>
<evidence type="ECO:0000256" key="3">
    <source>
        <dbReference type="ARBA" id="ARBA00012438"/>
    </source>
</evidence>
<evidence type="ECO:0000256" key="9">
    <source>
        <dbReference type="ARBA" id="ARBA00022840"/>
    </source>
</evidence>
<dbReference type="CDD" id="cd06225">
    <property type="entry name" value="HAMP"/>
    <property type="match status" value="1"/>
</dbReference>
<dbReference type="SUPFAM" id="SSF158472">
    <property type="entry name" value="HAMP domain-like"/>
    <property type="match status" value="1"/>
</dbReference>
<dbReference type="Gene3D" id="3.30.565.10">
    <property type="entry name" value="Histidine kinase-like ATPase, C-terminal domain"/>
    <property type="match status" value="1"/>
</dbReference>
<dbReference type="PANTHER" id="PTHR44936:SF10">
    <property type="entry name" value="SENSOR PROTEIN RSTB"/>
    <property type="match status" value="1"/>
</dbReference>
<dbReference type="GO" id="GO:0005524">
    <property type="term" value="F:ATP binding"/>
    <property type="evidence" value="ECO:0007669"/>
    <property type="project" value="UniProtKB-KW"/>
</dbReference>
<dbReference type="CDD" id="cd00082">
    <property type="entry name" value="HisKA"/>
    <property type="match status" value="1"/>
</dbReference>
<dbReference type="RefSeq" id="WP_113879152.1">
    <property type="nucleotide sequence ID" value="NZ_JBHOGD010000001.1"/>
</dbReference>
<evidence type="ECO:0000256" key="7">
    <source>
        <dbReference type="ARBA" id="ARBA00022741"/>
    </source>
</evidence>
<keyword evidence="5" id="KW-0597">Phosphoprotein</keyword>
<dbReference type="SMART" id="SM00387">
    <property type="entry name" value="HATPase_c"/>
    <property type="match status" value="1"/>
</dbReference>
<dbReference type="Pfam" id="PF02518">
    <property type="entry name" value="HATPase_c"/>
    <property type="match status" value="1"/>
</dbReference>
<evidence type="ECO:0000256" key="4">
    <source>
        <dbReference type="ARBA" id="ARBA00022475"/>
    </source>
</evidence>
<dbReference type="PRINTS" id="PR00344">
    <property type="entry name" value="BCTRLSENSOR"/>
</dbReference>
<evidence type="ECO:0000256" key="6">
    <source>
        <dbReference type="ARBA" id="ARBA00022679"/>
    </source>
</evidence>
<dbReference type="InterPro" id="IPR004358">
    <property type="entry name" value="Sig_transdc_His_kin-like_C"/>
</dbReference>
<dbReference type="InterPro" id="IPR036890">
    <property type="entry name" value="HATPase_C_sf"/>
</dbReference>
<dbReference type="InterPro" id="IPR003661">
    <property type="entry name" value="HisK_dim/P_dom"/>
</dbReference>
<keyword evidence="4" id="KW-0472">Membrane</keyword>
<dbReference type="GO" id="GO:0005886">
    <property type="term" value="C:plasma membrane"/>
    <property type="evidence" value="ECO:0007669"/>
    <property type="project" value="UniProtKB-SubCell"/>
</dbReference>
<evidence type="ECO:0000256" key="5">
    <source>
        <dbReference type="ARBA" id="ARBA00022553"/>
    </source>
</evidence>
<evidence type="ECO:0000256" key="8">
    <source>
        <dbReference type="ARBA" id="ARBA00022777"/>
    </source>
</evidence>
<comment type="catalytic activity">
    <reaction evidence="1">
        <text>ATP + protein L-histidine = ADP + protein N-phospho-L-histidine.</text>
        <dbReference type="EC" id="2.7.13.3"/>
    </reaction>
</comment>
<accession>A0A368V7F2</accession>
<evidence type="ECO:0000313" key="14">
    <source>
        <dbReference type="Proteomes" id="UP000252795"/>
    </source>
</evidence>
<keyword evidence="9" id="KW-0067">ATP-binding</keyword>
<dbReference type="InterPro" id="IPR050980">
    <property type="entry name" value="2C_sensor_his_kinase"/>
</dbReference>
<dbReference type="PANTHER" id="PTHR44936">
    <property type="entry name" value="SENSOR PROTEIN CREC"/>
    <property type="match status" value="1"/>
</dbReference>
<evidence type="ECO:0000313" key="15">
    <source>
        <dbReference type="Proteomes" id="UP000253065"/>
    </source>
</evidence>
<comment type="subcellular location">
    <subcellularLocation>
        <location evidence="2">Cell membrane</location>
        <topology evidence="2">Multi-pass membrane protein</topology>
    </subcellularLocation>
</comment>
<dbReference type="Gene3D" id="3.30.450.170">
    <property type="entry name" value="Two-component histidine kinase, sensor domain"/>
    <property type="match status" value="1"/>
</dbReference>
<dbReference type="SUPFAM" id="SSF55874">
    <property type="entry name" value="ATPase domain of HSP90 chaperone/DNA topoisomerase II/histidine kinase"/>
    <property type="match status" value="1"/>
</dbReference>
<sequence length="449" mass="50894">MNRRLWWKLSGTLALGTLVLFWVISFLGATTEQQMSFIARKHQETLQDWGHTAERLYLAGDEQALARWLEQLQRDENTWAAVVRSEIQPLAGSELSSQFQEGFRLGRNVEWKIHLYFTENPIMDLTFADGHTHFLITLPQRMRPGAYLPEARLFLKAALPLTVLLALCLVIYRHLMNPVRQLELATRQFSEGNLGARARALLGNRNDELTALAETFDQMAERIGDLIQSQRRLISDLSHELRTPLTRIDMAISCVEEGIDTQHFLPRIRRECDLMRALVEDTLTLAWLENEQPELNQEDLDLTDLVDTIAEDARYEYPEHHIRTELPEQAEIRGTSHRALAQAIENVVRNACKYTPAGGTVMIRLQEEAGGYRLSVEDDGPGVPAEQLEAIFRPFFRATRIRESVPSGHGLGLALASRHLDAIGGRIRACNLAGNGGLAMHLWLPAVRM</sequence>
<dbReference type="EMBL" id="QPJB01000002">
    <property type="protein sequence ID" value="RCW37032.1"/>
    <property type="molecule type" value="Genomic_DNA"/>
</dbReference>
<dbReference type="SMART" id="SM00388">
    <property type="entry name" value="HisKA"/>
    <property type="match status" value="1"/>
</dbReference>
<proteinExistence type="predicted"/>
<dbReference type="GO" id="GO:0000155">
    <property type="term" value="F:phosphorelay sensor kinase activity"/>
    <property type="evidence" value="ECO:0007669"/>
    <property type="project" value="InterPro"/>
</dbReference>
<keyword evidence="4" id="KW-1003">Cell membrane</keyword>
<dbReference type="InterPro" id="IPR031930">
    <property type="entry name" value="HK_sensor"/>
</dbReference>
<dbReference type="PROSITE" id="PS50885">
    <property type="entry name" value="HAMP"/>
    <property type="match status" value="1"/>
</dbReference>
<evidence type="ECO:0000259" key="11">
    <source>
        <dbReference type="PROSITE" id="PS50885"/>
    </source>
</evidence>
<dbReference type="Pfam" id="PF16750">
    <property type="entry name" value="HK_sensor"/>
    <property type="match status" value="1"/>
</dbReference>
<keyword evidence="15" id="KW-1185">Reference proteome</keyword>
<dbReference type="Proteomes" id="UP000253065">
    <property type="component" value="Unassembled WGS sequence"/>
</dbReference>
<dbReference type="InterPro" id="IPR003660">
    <property type="entry name" value="HAMP_dom"/>
</dbReference>
<dbReference type="SUPFAM" id="SSF47384">
    <property type="entry name" value="Homodimeric domain of signal transducing histidine kinase"/>
    <property type="match status" value="1"/>
</dbReference>
<keyword evidence="7" id="KW-0547">Nucleotide-binding</keyword>
<evidence type="ECO:0000256" key="1">
    <source>
        <dbReference type="ARBA" id="ARBA00000085"/>
    </source>
</evidence>
<evidence type="ECO:0000259" key="10">
    <source>
        <dbReference type="PROSITE" id="PS50109"/>
    </source>
</evidence>
<dbReference type="InterPro" id="IPR005467">
    <property type="entry name" value="His_kinase_dom"/>
</dbReference>
<name>A0A368V7F2_MARNT</name>
<keyword evidence="6" id="KW-0808">Transferase</keyword>
<evidence type="ECO:0000256" key="2">
    <source>
        <dbReference type="ARBA" id="ARBA00004651"/>
    </source>
</evidence>